<dbReference type="AlphaFoldDB" id="A0A8D9FGV3"/>
<evidence type="ECO:0000313" key="1">
    <source>
        <dbReference type="EMBL" id="CAG6789044.1"/>
    </source>
</evidence>
<sequence>MYKFYIIYRYYTLLPQEVLGVISHHNKVLETLESNCKLVIIIIYSYYVEARKRMKLREMDKVRRTEKGKEGALREKEVDKLKGRKNREKEGGKIAIEVRGVVLVKE</sequence>
<proteinExistence type="predicted"/>
<dbReference type="EMBL" id="HBUF01662876">
    <property type="protein sequence ID" value="CAG6789045.1"/>
    <property type="molecule type" value="Transcribed_RNA"/>
</dbReference>
<accession>A0A8D9FGV3</accession>
<name>A0A8D9FGV3_9HEMI</name>
<reference evidence="1" key="1">
    <citation type="submission" date="2021-05" db="EMBL/GenBank/DDBJ databases">
        <authorList>
            <person name="Alioto T."/>
            <person name="Alioto T."/>
            <person name="Gomez Garrido J."/>
        </authorList>
    </citation>
    <scope>NUCLEOTIDE SEQUENCE</scope>
</reference>
<protein>
    <submittedName>
        <fullName evidence="1">Uncharacterized protein</fullName>
    </submittedName>
</protein>
<dbReference type="EMBL" id="HBUF01662875">
    <property type="protein sequence ID" value="CAG6789044.1"/>
    <property type="molecule type" value="Transcribed_RNA"/>
</dbReference>
<organism evidence="1">
    <name type="scientific">Cacopsylla melanoneura</name>
    <dbReference type="NCBI Taxonomy" id="428564"/>
    <lineage>
        <taxon>Eukaryota</taxon>
        <taxon>Metazoa</taxon>
        <taxon>Ecdysozoa</taxon>
        <taxon>Arthropoda</taxon>
        <taxon>Hexapoda</taxon>
        <taxon>Insecta</taxon>
        <taxon>Pterygota</taxon>
        <taxon>Neoptera</taxon>
        <taxon>Paraneoptera</taxon>
        <taxon>Hemiptera</taxon>
        <taxon>Sternorrhyncha</taxon>
        <taxon>Psylloidea</taxon>
        <taxon>Psyllidae</taxon>
        <taxon>Psyllinae</taxon>
        <taxon>Cacopsylla</taxon>
    </lineage>
</organism>